<dbReference type="GO" id="GO:0036064">
    <property type="term" value="C:ciliary basal body"/>
    <property type="evidence" value="ECO:0007669"/>
    <property type="project" value="TreeGrafter"/>
</dbReference>
<evidence type="ECO:0000313" key="6">
    <source>
        <dbReference type="Ensembl" id="ENSXCOP00000001204.1"/>
    </source>
</evidence>
<feature type="region of interest" description="Disordered" evidence="5">
    <location>
        <begin position="192"/>
        <end position="213"/>
    </location>
</feature>
<protein>
    <recommendedName>
        <fullName evidence="2">Protein Flattop</fullName>
    </recommendedName>
    <alternativeName>
        <fullName evidence="3">Cilia- and flagella-associated protein 126</fullName>
    </alternativeName>
</protein>
<feature type="compositionally biased region" description="Polar residues" evidence="5">
    <location>
        <begin position="151"/>
        <end position="163"/>
    </location>
</feature>
<sequence length="213" mass="23740">MLNDKGQPLAHLPTCFHYEATHTKVSLRVPRGLRPSVPPARRPGFFCPSRYPTGRTLHDTWARKKTTKPKLAHVGHTSFIVNSRGHLLPGVKVCALNYSPVLFSFEGTWDLPTRIPAHHIDPTARSKDGLRRLKLWGICPPEEGKSESGRGSKNTDVGKQVRSTQTVFGNKQLPFSRWEINTNIKCEVLNPVSSGDTLDSSPESHINKILHVS</sequence>
<reference evidence="6" key="2">
    <citation type="submission" date="2025-09" db="UniProtKB">
        <authorList>
            <consortium name="Ensembl"/>
        </authorList>
    </citation>
    <scope>IDENTIFICATION</scope>
</reference>
<dbReference type="InterPro" id="IPR038797">
    <property type="entry name" value="Fltp"/>
</dbReference>
<evidence type="ECO:0000256" key="5">
    <source>
        <dbReference type="SAM" id="MobiDB-lite"/>
    </source>
</evidence>
<dbReference type="Proteomes" id="UP000261380">
    <property type="component" value="Unplaced"/>
</dbReference>
<evidence type="ECO:0000256" key="4">
    <source>
        <dbReference type="ARBA" id="ARBA00045261"/>
    </source>
</evidence>
<comment type="similarity">
    <text evidence="1">Belongs to the Flattop family.</text>
</comment>
<dbReference type="GeneTree" id="ENSGT00940000177826"/>
<name>A0A3B5L065_9TELE</name>
<evidence type="ECO:0000313" key="7">
    <source>
        <dbReference type="Proteomes" id="UP000261380"/>
    </source>
</evidence>
<dbReference type="STRING" id="32473.ENSXCOP00000001204"/>
<dbReference type="Pfam" id="PF22611">
    <property type="entry name" value="CFAP126"/>
    <property type="match status" value="1"/>
</dbReference>
<evidence type="ECO:0000256" key="2">
    <source>
        <dbReference type="ARBA" id="ARBA00019181"/>
    </source>
</evidence>
<dbReference type="GO" id="GO:0044782">
    <property type="term" value="P:cilium organization"/>
    <property type="evidence" value="ECO:0007669"/>
    <property type="project" value="TreeGrafter"/>
</dbReference>
<proteinExistence type="inferred from homology"/>
<keyword evidence="7" id="KW-1185">Reference proteome</keyword>
<dbReference type="Ensembl" id="ENSXCOT00000001220.1">
    <property type="protein sequence ID" value="ENSXCOP00000001204.1"/>
    <property type="gene ID" value="ENSXCOG00000000983.1"/>
</dbReference>
<organism evidence="6 7">
    <name type="scientific">Xiphophorus couchianus</name>
    <name type="common">Monterrey platyfish</name>
    <dbReference type="NCBI Taxonomy" id="32473"/>
    <lineage>
        <taxon>Eukaryota</taxon>
        <taxon>Metazoa</taxon>
        <taxon>Chordata</taxon>
        <taxon>Craniata</taxon>
        <taxon>Vertebrata</taxon>
        <taxon>Euteleostomi</taxon>
        <taxon>Actinopterygii</taxon>
        <taxon>Neopterygii</taxon>
        <taxon>Teleostei</taxon>
        <taxon>Neoteleostei</taxon>
        <taxon>Acanthomorphata</taxon>
        <taxon>Ovalentaria</taxon>
        <taxon>Atherinomorphae</taxon>
        <taxon>Cyprinodontiformes</taxon>
        <taxon>Poeciliidae</taxon>
        <taxon>Poeciliinae</taxon>
        <taxon>Xiphophorus</taxon>
    </lineage>
</organism>
<feature type="compositionally biased region" description="Polar residues" evidence="5">
    <location>
        <begin position="192"/>
        <end position="204"/>
    </location>
</feature>
<dbReference type="AlphaFoldDB" id="A0A3B5L065"/>
<dbReference type="PANTHER" id="PTHR34639:SF1">
    <property type="entry name" value="PROTEIN FLATTOP"/>
    <property type="match status" value="1"/>
</dbReference>
<evidence type="ECO:0000256" key="1">
    <source>
        <dbReference type="ARBA" id="ARBA00009887"/>
    </source>
</evidence>
<feature type="region of interest" description="Disordered" evidence="5">
    <location>
        <begin position="141"/>
        <end position="163"/>
    </location>
</feature>
<evidence type="ECO:0000256" key="3">
    <source>
        <dbReference type="ARBA" id="ARBA00033306"/>
    </source>
</evidence>
<dbReference type="PANTHER" id="PTHR34639">
    <property type="entry name" value="PROTEIN FLATTOP"/>
    <property type="match status" value="1"/>
</dbReference>
<comment type="function">
    <text evidence="4">Microtubule inner protein (MIP) part of the dynein-decorated doublet microtubules (DMTs) in cilia axoneme. Acts as a regulator of cilium basal body docking and positioning in mono- and multiciliated cells. Regulates basal body docking and cilia formation in multiciliated lung cells. Regulates kinocilium positioning and stereocilia bundle morphogenesis in the inner ear.</text>
</comment>
<reference evidence="6" key="1">
    <citation type="submission" date="2025-08" db="UniProtKB">
        <authorList>
            <consortium name="Ensembl"/>
        </authorList>
    </citation>
    <scope>IDENTIFICATION</scope>
</reference>
<accession>A0A3B5L065</accession>